<gene>
    <name evidence="1" type="ORF">NSCI0253_LOCUS4638</name>
</gene>
<reference evidence="1" key="1">
    <citation type="submission" date="2021-01" db="EMBL/GenBank/DDBJ databases">
        <authorList>
            <person name="Corre E."/>
            <person name="Pelletier E."/>
            <person name="Niang G."/>
            <person name="Scheremetjew M."/>
            <person name="Finn R."/>
            <person name="Kale V."/>
            <person name="Holt S."/>
            <person name="Cochrane G."/>
            <person name="Meng A."/>
            <person name="Brown T."/>
            <person name="Cohen L."/>
        </authorList>
    </citation>
    <scope>NUCLEOTIDE SEQUENCE</scope>
</reference>
<name>A0A7S1EXT3_NOCSC</name>
<proteinExistence type="predicted"/>
<sequence length="172" mass="18861">MSAKISGQAVELLDCLSVASSIPWRAKDVLLAIVRHCTAGWHGQVVCGLQPGAISSADCGLGPYATSCILARRHHQSMARPLLFPPHVLSAAQLLAFRKICRWAVKVCYSISFQCLPSRRLEGRLSWKESSSCDQLVCSVHNGFFMVQGVGFDSQCYLFLEALARRILLALL</sequence>
<evidence type="ECO:0000313" key="1">
    <source>
        <dbReference type="EMBL" id="CAD8830292.1"/>
    </source>
</evidence>
<protein>
    <submittedName>
        <fullName evidence="1">Uncharacterized protein</fullName>
    </submittedName>
</protein>
<accession>A0A7S1EXT3</accession>
<dbReference type="AlphaFoldDB" id="A0A7S1EXT3"/>
<organism evidence="1">
    <name type="scientific">Noctiluca scintillans</name>
    <name type="common">Sea sparkle</name>
    <name type="synonym">Red tide dinoflagellate</name>
    <dbReference type="NCBI Taxonomy" id="2966"/>
    <lineage>
        <taxon>Eukaryota</taxon>
        <taxon>Sar</taxon>
        <taxon>Alveolata</taxon>
        <taxon>Dinophyceae</taxon>
        <taxon>Noctilucales</taxon>
        <taxon>Noctilucaceae</taxon>
        <taxon>Noctiluca</taxon>
    </lineage>
</organism>
<dbReference type="EMBL" id="HBFQ01006551">
    <property type="protein sequence ID" value="CAD8830292.1"/>
    <property type="molecule type" value="Transcribed_RNA"/>
</dbReference>